<dbReference type="AlphaFoldDB" id="A0A1Y5PWY6"/>
<name>A0A1Y5PWY6_9SPHN</name>
<feature type="transmembrane region" description="Helical" evidence="1">
    <location>
        <begin position="31"/>
        <end position="54"/>
    </location>
</feature>
<dbReference type="KEGG" id="sphu:SPPYR_0927"/>
<sequence>MSWDSLFLLANYWAFAGWIALAFLPRGPRILAAILYAGVFLLCLAYTVLIVGFLTGGIDPGGASGADFTTLAGVMKLFDSPGGATMGWIHYLAFDLFAGMWIARDADQKGFSRVVQFPFLFLTLMAGPVGLFAWLIVRERRARAQAKR</sequence>
<feature type="transmembrane region" description="Helical" evidence="1">
    <location>
        <begin position="6"/>
        <end position="24"/>
    </location>
</feature>
<gene>
    <name evidence="2" type="ORF">SPPYR_0927</name>
</gene>
<organism evidence="2">
    <name type="scientific">uncultured Sphingopyxis sp</name>
    <dbReference type="NCBI Taxonomy" id="310581"/>
    <lineage>
        <taxon>Bacteria</taxon>
        <taxon>Pseudomonadati</taxon>
        <taxon>Pseudomonadota</taxon>
        <taxon>Alphaproteobacteria</taxon>
        <taxon>Sphingomonadales</taxon>
        <taxon>Sphingomonadaceae</taxon>
        <taxon>Sphingopyxis</taxon>
        <taxon>environmental samples</taxon>
    </lineage>
</organism>
<dbReference type="RefSeq" id="WP_295324240.1">
    <property type="nucleotide sequence ID" value="NZ_LT598653.1"/>
</dbReference>
<evidence type="ECO:0000313" key="2">
    <source>
        <dbReference type="EMBL" id="SBV32047.1"/>
    </source>
</evidence>
<feature type="transmembrane region" description="Helical" evidence="1">
    <location>
        <begin position="117"/>
        <end position="137"/>
    </location>
</feature>
<keyword evidence="1" id="KW-0812">Transmembrane</keyword>
<accession>A0A1Y5PWY6</accession>
<keyword evidence="1" id="KW-0472">Membrane</keyword>
<protein>
    <submittedName>
        <fullName evidence="2">Putative integral membrane protein</fullName>
    </submittedName>
</protein>
<dbReference type="EMBL" id="LT598653">
    <property type="protein sequence ID" value="SBV32047.1"/>
    <property type="molecule type" value="Genomic_DNA"/>
</dbReference>
<keyword evidence="1" id="KW-1133">Transmembrane helix</keyword>
<dbReference type="InterPro" id="IPR025461">
    <property type="entry name" value="ABA4-like"/>
</dbReference>
<proteinExistence type="predicted"/>
<evidence type="ECO:0000256" key="1">
    <source>
        <dbReference type="SAM" id="Phobius"/>
    </source>
</evidence>
<reference evidence="2" key="1">
    <citation type="submission" date="2016-03" db="EMBL/GenBank/DDBJ databases">
        <authorList>
            <person name="Ploux O."/>
        </authorList>
    </citation>
    <scope>NUCLEOTIDE SEQUENCE</scope>
    <source>
        <strain evidence="2">UC10</strain>
    </source>
</reference>
<dbReference type="Pfam" id="PF14108">
    <property type="entry name" value="ABA4-like"/>
    <property type="match status" value="1"/>
</dbReference>